<feature type="modified residue" description="N6-(pyridoxal phosphate)lysine" evidence="5 6">
    <location>
        <position position="492"/>
    </location>
</feature>
<comment type="cofactor">
    <cofactor evidence="2 5 6">
        <name>pyridoxal 5'-phosphate</name>
        <dbReference type="ChEBI" id="CHEBI:597326"/>
    </cofactor>
</comment>
<evidence type="ECO:0000259" key="8">
    <source>
        <dbReference type="SMART" id="SM01005"/>
    </source>
</evidence>
<dbReference type="PANTHER" id="PTHR30511">
    <property type="entry name" value="ALANINE RACEMASE"/>
    <property type="match status" value="1"/>
</dbReference>
<dbReference type="NCBIfam" id="TIGR00492">
    <property type="entry name" value="alr"/>
    <property type="match status" value="1"/>
</dbReference>
<dbReference type="SUPFAM" id="SSF50621">
    <property type="entry name" value="Alanine racemase C-terminal domain-like"/>
    <property type="match status" value="1"/>
</dbReference>
<protein>
    <recommendedName>
        <fullName evidence="5">Alanine racemase</fullName>
        <ecNumber evidence="5">5.1.1.1</ecNumber>
    </recommendedName>
</protein>
<dbReference type="Gene3D" id="3.90.190.20">
    <property type="entry name" value="Mur ligase, C-terminal domain"/>
    <property type="match status" value="1"/>
</dbReference>
<evidence type="ECO:0000256" key="5">
    <source>
        <dbReference type="HAMAP-Rule" id="MF_01201"/>
    </source>
</evidence>
<dbReference type="SUPFAM" id="SSF63418">
    <property type="entry name" value="MurE/MurF N-terminal domain"/>
    <property type="match status" value="1"/>
</dbReference>
<evidence type="ECO:0000256" key="2">
    <source>
        <dbReference type="ARBA" id="ARBA00001933"/>
    </source>
</evidence>
<keyword evidence="4 5" id="KW-0413">Isomerase</keyword>
<keyword evidence="9" id="KW-0436">Ligase</keyword>
<dbReference type="RefSeq" id="WP_109416171.1">
    <property type="nucleotide sequence ID" value="NZ_QEAS01000009.1"/>
</dbReference>
<feature type="active site" description="Proton acceptor; specific for D-alanine" evidence="5">
    <location>
        <position position="492"/>
    </location>
</feature>
<evidence type="ECO:0000313" key="9">
    <source>
        <dbReference type="EMBL" id="PWG80464.1"/>
    </source>
</evidence>
<dbReference type="Gene3D" id="3.40.1390.10">
    <property type="entry name" value="MurE/MurF, N-terminal domain"/>
    <property type="match status" value="1"/>
</dbReference>
<dbReference type="GO" id="GO:0005524">
    <property type="term" value="F:ATP binding"/>
    <property type="evidence" value="ECO:0007669"/>
    <property type="project" value="InterPro"/>
</dbReference>
<evidence type="ECO:0000256" key="3">
    <source>
        <dbReference type="ARBA" id="ARBA00022898"/>
    </source>
</evidence>
<dbReference type="InterPro" id="IPR029066">
    <property type="entry name" value="PLP-binding_barrel"/>
</dbReference>
<accession>A0A2U2PGK9</accession>
<dbReference type="Pfam" id="PF08245">
    <property type="entry name" value="Mur_ligase_M"/>
    <property type="match status" value="1"/>
</dbReference>
<dbReference type="PANTHER" id="PTHR30511:SF0">
    <property type="entry name" value="ALANINE RACEMASE, CATABOLIC-RELATED"/>
    <property type="match status" value="1"/>
</dbReference>
<dbReference type="CDD" id="cd00430">
    <property type="entry name" value="PLPDE_III_AR"/>
    <property type="match status" value="1"/>
</dbReference>
<dbReference type="GO" id="GO:0016881">
    <property type="term" value="F:acid-amino acid ligase activity"/>
    <property type="evidence" value="ECO:0007669"/>
    <property type="project" value="InterPro"/>
</dbReference>
<comment type="catalytic activity">
    <reaction evidence="1 5">
        <text>L-alanine = D-alanine</text>
        <dbReference type="Rhea" id="RHEA:20249"/>
        <dbReference type="ChEBI" id="CHEBI:57416"/>
        <dbReference type="ChEBI" id="CHEBI:57972"/>
        <dbReference type="EC" id="5.1.1.1"/>
    </reaction>
</comment>
<dbReference type="EMBL" id="QEAS01000009">
    <property type="protein sequence ID" value="PWG80464.1"/>
    <property type="molecule type" value="Genomic_DNA"/>
</dbReference>
<keyword evidence="10" id="KW-1185">Reference proteome</keyword>
<dbReference type="PRINTS" id="PR00992">
    <property type="entry name" value="ALARACEMASE"/>
</dbReference>
<dbReference type="Gene3D" id="3.40.1190.10">
    <property type="entry name" value="Mur-like, catalytic domain"/>
    <property type="match status" value="1"/>
</dbReference>
<dbReference type="Pfam" id="PF00842">
    <property type="entry name" value="Ala_racemase_C"/>
    <property type="match status" value="1"/>
</dbReference>
<dbReference type="OrthoDB" id="9801978at2"/>
<sequence>MYHKSYSIDEIAEIVNTKNFIKISDAAITTLAFDSRRLGDIIHTLFFAVKGRRDGHDFVREAYSSGIRNFVVSDERNFAETCPDANFIVVPDTVRALQTLAVYHRSQFNIPVIGITGSNGKTIVKEWLYQLLAPEKNIVRSPKSYNSQIGVPVSVWGMGEEHELALFEAGISRKGEMEALEGIIKPAIGVLTNIGQAHEDGFSSDQEKTVEKLKLFNDSELFIYSPKYLAEYSGSIPGKKTFTWDWNNESADLNIIEDVISADKSHRLVKGAFSGEIIQCLVPFTDAASVENAVCCWATMLALGYSPAVIDSRIGKLHPVGMRLELKTGIHNSSIIDDSYSLDISSLTIALDFLKQQNQHQRRTLILSDIPGAGMNAGALYSQVARLLENKDVNRLIGIGTEISRHADRFTVDSVFFESTSDFLDNLDSVSIADESVLLKGARRFEFEKISKALTEKVHETVLAINLNALENNLNHYKSLLKPGVKITTMVKAFSYGSGSFEIANLLQFNRVDYLAVAFADEGIALRQAGITLPVMVMNPDVAGFDTMIEHDLEPEIYSLRVLNEFVAKLKRKGREEYPIHVKLDTGMHRLGFLEEDVPALLDELTGLTAIRVRSIFSHLTSSEDPAADEFTRQQIGLFKELTSLIESRLGYSVIKHIANTSAISRWPEAQFDMVRLGIGLYGIDSAREAGVSPLETVASLKTSISQIKHLKAGETVGYNRRGVMQRDGKTATVKIGYADGYDRKLGNGAGKMIVNGKVVPTIGNICMDMCMLDITGVDAKEGDEVIVFNDQVTVESIAKEMGTIPYEILTGISQRVKRIYYYE</sequence>
<organism evidence="9 10">
    <name type="scientific">Pararcticibacter amylolyticus</name>
    <dbReference type="NCBI Taxonomy" id="2173175"/>
    <lineage>
        <taxon>Bacteria</taxon>
        <taxon>Pseudomonadati</taxon>
        <taxon>Bacteroidota</taxon>
        <taxon>Sphingobacteriia</taxon>
        <taxon>Sphingobacteriales</taxon>
        <taxon>Sphingobacteriaceae</taxon>
        <taxon>Pararcticibacter</taxon>
    </lineage>
</organism>
<evidence type="ECO:0000256" key="4">
    <source>
        <dbReference type="ARBA" id="ARBA00023235"/>
    </source>
</evidence>
<dbReference type="GO" id="GO:0008784">
    <property type="term" value="F:alanine racemase activity"/>
    <property type="evidence" value="ECO:0007669"/>
    <property type="project" value="UniProtKB-UniRule"/>
</dbReference>
<dbReference type="SUPFAM" id="SSF51419">
    <property type="entry name" value="PLP-binding barrel"/>
    <property type="match status" value="1"/>
</dbReference>
<evidence type="ECO:0000256" key="7">
    <source>
        <dbReference type="PIRSR" id="PIRSR600821-52"/>
    </source>
</evidence>
<evidence type="ECO:0000256" key="6">
    <source>
        <dbReference type="PIRSR" id="PIRSR600821-50"/>
    </source>
</evidence>
<dbReference type="Proteomes" id="UP000245647">
    <property type="component" value="Unassembled WGS sequence"/>
</dbReference>
<feature type="domain" description="Alanine racemase C-terminal" evidence="8">
    <location>
        <begin position="698"/>
        <end position="822"/>
    </location>
</feature>
<comment type="similarity">
    <text evidence="5">Belongs to the alanine racemase family.</text>
</comment>
<dbReference type="HAMAP" id="MF_01201">
    <property type="entry name" value="Ala_racemase"/>
    <property type="match status" value="1"/>
</dbReference>
<comment type="function">
    <text evidence="5">Catalyzes the interconversion of L-alanine and D-alanine. May also act on other amino acids.</text>
</comment>
<dbReference type="InterPro" id="IPR036615">
    <property type="entry name" value="Mur_ligase_C_dom_sf"/>
</dbReference>
<dbReference type="SMART" id="SM01005">
    <property type="entry name" value="Ala_racemase_C"/>
    <property type="match status" value="1"/>
</dbReference>
<dbReference type="SUPFAM" id="SSF53623">
    <property type="entry name" value="MurD-like peptide ligases, catalytic domain"/>
    <property type="match status" value="1"/>
</dbReference>
<dbReference type="SUPFAM" id="SSF53244">
    <property type="entry name" value="MurD-like peptide ligases, peptide-binding domain"/>
    <property type="match status" value="1"/>
</dbReference>
<feature type="binding site" evidence="5 7">
    <location>
        <position position="768"/>
    </location>
    <ligand>
        <name>substrate</name>
    </ligand>
</feature>
<dbReference type="AlphaFoldDB" id="A0A2U2PGK9"/>
<dbReference type="InterPro" id="IPR036565">
    <property type="entry name" value="Mur-like_cat_sf"/>
</dbReference>
<reference evidence="9 10" key="1">
    <citation type="submission" date="2018-04" db="EMBL/GenBank/DDBJ databases">
        <title>Pedobacter chongqingensis sp. nov., isolated from a rottenly hemp rope.</title>
        <authorList>
            <person name="Cai Y."/>
        </authorList>
    </citation>
    <scope>NUCLEOTIDE SEQUENCE [LARGE SCALE GENOMIC DNA]</scope>
    <source>
        <strain evidence="9 10">FJ4-8</strain>
    </source>
</reference>
<comment type="caution">
    <text evidence="9">The sequence shown here is derived from an EMBL/GenBank/DDBJ whole genome shotgun (WGS) entry which is preliminary data.</text>
</comment>
<comment type="pathway">
    <text evidence="5">Amino-acid biosynthesis; D-alanine biosynthesis; D-alanine from L-alanine: step 1/1.</text>
</comment>
<dbReference type="UniPathway" id="UPA00042">
    <property type="reaction ID" value="UER00497"/>
</dbReference>
<dbReference type="GO" id="GO:0030632">
    <property type="term" value="P:D-alanine biosynthetic process"/>
    <property type="evidence" value="ECO:0007669"/>
    <property type="project" value="UniProtKB-UniRule"/>
</dbReference>
<evidence type="ECO:0000256" key="1">
    <source>
        <dbReference type="ARBA" id="ARBA00000316"/>
    </source>
</evidence>
<dbReference type="Gene3D" id="3.20.20.10">
    <property type="entry name" value="Alanine racemase"/>
    <property type="match status" value="1"/>
</dbReference>
<dbReference type="InterPro" id="IPR011079">
    <property type="entry name" value="Ala_racemase_C"/>
</dbReference>
<dbReference type="InterPro" id="IPR035911">
    <property type="entry name" value="MurE/MurF_N"/>
</dbReference>
<proteinExistence type="inferred from homology"/>
<keyword evidence="3 5" id="KW-0663">Pyridoxal phosphate</keyword>
<dbReference type="FunFam" id="3.20.20.10:FF:000002">
    <property type="entry name" value="Alanine racemase"/>
    <property type="match status" value="1"/>
</dbReference>
<dbReference type="GO" id="GO:0005829">
    <property type="term" value="C:cytosol"/>
    <property type="evidence" value="ECO:0007669"/>
    <property type="project" value="TreeGrafter"/>
</dbReference>
<name>A0A2U2PGK9_9SPHI</name>
<dbReference type="InterPro" id="IPR000821">
    <property type="entry name" value="Ala_racemase"/>
</dbReference>
<dbReference type="GO" id="GO:0030170">
    <property type="term" value="F:pyridoxal phosphate binding"/>
    <property type="evidence" value="ECO:0007669"/>
    <property type="project" value="UniProtKB-UniRule"/>
</dbReference>
<dbReference type="Pfam" id="PF01168">
    <property type="entry name" value="Ala_racemase_N"/>
    <property type="match status" value="1"/>
</dbReference>
<dbReference type="Gene3D" id="2.40.37.10">
    <property type="entry name" value="Lyase, Ornithine Decarboxylase, Chain A, domain 1"/>
    <property type="match status" value="1"/>
</dbReference>
<dbReference type="NCBIfam" id="NF008897">
    <property type="entry name" value="PRK11930.1"/>
    <property type="match status" value="1"/>
</dbReference>
<dbReference type="InterPro" id="IPR001608">
    <property type="entry name" value="Ala_racemase_N"/>
</dbReference>
<dbReference type="InterPro" id="IPR013221">
    <property type="entry name" value="Mur_ligase_cen"/>
</dbReference>
<dbReference type="InterPro" id="IPR009006">
    <property type="entry name" value="Ala_racemase/Decarboxylase_C"/>
</dbReference>
<evidence type="ECO:0000313" key="10">
    <source>
        <dbReference type="Proteomes" id="UP000245647"/>
    </source>
</evidence>
<feature type="active site" description="Proton acceptor; specific for L-alanine" evidence="5">
    <location>
        <position position="719"/>
    </location>
</feature>
<dbReference type="EC" id="5.1.1.1" evidence="5"/>
<feature type="binding site" evidence="5 7">
    <location>
        <position position="590"/>
    </location>
    <ligand>
        <name>substrate</name>
    </ligand>
</feature>
<gene>
    <name evidence="9" type="ORF">DDR33_12760</name>
</gene>